<dbReference type="Proteomes" id="UP000326202">
    <property type="component" value="Chromosome"/>
</dbReference>
<feature type="domain" description="EamA" evidence="2">
    <location>
        <begin position="18"/>
        <end position="151"/>
    </location>
</feature>
<dbReference type="KEGG" id="htq:FRZ44_42040"/>
<feature type="transmembrane region" description="Helical" evidence="1">
    <location>
        <begin position="107"/>
        <end position="129"/>
    </location>
</feature>
<keyword evidence="1" id="KW-1133">Transmembrane helix</keyword>
<feature type="transmembrane region" description="Helical" evidence="1">
    <location>
        <begin position="280"/>
        <end position="299"/>
    </location>
</feature>
<keyword evidence="1" id="KW-0812">Transmembrane</keyword>
<feature type="transmembrane region" description="Helical" evidence="1">
    <location>
        <begin position="194"/>
        <end position="213"/>
    </location>
</feature>
<dbReference type="InterPro" id="IPR037185">
    <property type="entry name" value="EmrE-like"/>
</dbReference>
<name>A0A5J6MNJ5_9PROT</name>
<organism evidence="3 4">
    <name type="scientific">Hypericibacter terrae</name>
    <dbReference type="NCBI Taxonomy" id="2602015"/>
    <lineage>
        <taxon>Bacteria</taxon>
        <taxon>Pseudomonadati</taxon>
        <taxon>Pseudomonadota</taxon>
        <taxon>Alphaproteobacteria</taxon>
        <taxon>Rhodospirillales</taxon>
        <taxon>Dongiaceae</taxon>
        <taxon>Hypericibacter</taxon>
    </lineage>
</organism>
<feature type="transmembrane region" description="Helical" evidence="1">
    <location>
        <begin position="40"/>
        <end position="60"/>
    </location>
</feature>
<accession>A0A5J6MNJ5</accession>
<feature type="transmembrane region" description="Helical" evidence="1">
    <location>
        <begin position="81"/>
        <end position="101"/>
    </location>
</feature>
<reference evidence="3 4" key="1">
    <citation type="submission" date="2019-08" db="EMBL/GenBank/DDBJ databases">
        <title>Hyperibacter terrae gen. nov., sp. nov. and Hyperibacter viscosus sp. nov., two new members in the family Rhodospirillaceae isolated from the rhizosphere of Hypericum perforatum.</title>
        <authorList>
            <person name="Noviana Z."/>
        </authorList>
    </citation>
    <scope>NUCLEOTIDE SEQUENCE [LARGE SCALE GENOMIC DNA]</scope>
    <source>
        <strain evidence="3 4">R5913</strain>
    </source>
</reference>
<feature type="transmembrane region" description="Helical" evidence="1">
    <location>
        <begin position="136"/>
        <end position="156"/>
    </location>
</feature>
<evidence type="ECO:0000256" key="1">
    <source>
        <dbReference type="SAM" id="Phobius"/>
    </source>
</evidence>
<gene>
    <name evidence="3" type="ORF">FRZ44_42040</name>
</gene>
<feature type="transmembrane region" description="Helical" evidence="1">
    <location>
        <begin position="252"/>
        <end position="274"/>
    </location>
</feature>
<feature type="transmembrane region" description="Helical" evidence="1">
    <location>
        <begin position="225"/>
        <end position="245"/>
    </location>
</feature>
<evidence type="ECO:0000259" key="2">
    <source>
        <dbReference type="Pfam" id="PF00892"/>
    </source>
</evidence>
<dbReference type="RefSeq" id="WP_191908221.1">
    <property type="nucleotide sequence ID" value="NZ_CP042906.1"/>
</dbReference>
<dbReference type="PANTHER" id="PTHR22911">
    <property type="entry name" value="ACYL-MALONYL CONDENSING ENZYME-RELATED"/>
    <property type="match status" value="1"/>
</dbReference>
<feature type="transmembrane region" description="Helical" evidence="1">
    <location>
        <begin position="16"/>
        <end position="34"/>
    </location>
</feature>
<dbReference type="EMBL" id="CP042906">
    <property type="protein sequence ID" value="QEX18893.1"/>
    <property type="molecule type" value="Genomic_DNA"/>
</dbReference>
<proteinExistence type="predicted"/>
<dbReference type="InterPro" id="IPR000620">
    <property type="entry name" value="EamA_dom"/>
</dbReference>
<evidence type="ECO:0000313" key="3">
    <source>
        <dbReference type="EMBL" id="QEX18893.1"/>
    </source>
</evidence>
<sequence>MTLAPTTTPAASQSRAALAVLLIGATAVSFSGIFVKISELGPSATGFHRLFLALPLLLLWQGIEARHQTRAPAKPAALRDFWILCLPGLYLAADLVCWHWSIRLTTAATATLLGNTAPIFVTLTAWLLYGERFRPGFVIGLVVALGGVTALLGSANLDPTHLIGNLAGIGAGITYAGYLMTLKIARKRFSTAQVMSWTAVSGTVVMLIAALVSGESLLPPSLEGWAILIGLAWISQVGGQSMIAWALHHLPIAFSSVSMLVNPVATFFLAWFLIGERLTPWQILAGVVVLIGILIARLYSERRG</sequence>
<dbReference type="AlphaFoldDB" id="A0A5J6MNJ5"/>
<dbReference type="PANTHER" id="PTHR22911:SF76">
    <property type="entry name" value="EAMA DOMAIN-CONTAINING PROTEIN"/>
    <property type="match status" value="1"/>
</dbReference>
<feature type="domain" description="EamA" evidence="2">
    <location>
        <begin position="163"/>
        <end position="296"/>
    </location>
</feature>
<keyword evidence="4" id="KW-1185">Reference proteome</keyword>
<evidence type="ECO:0000313" key="4">
    <source>
        <dbReference type="Proteomes" id="UP000326202"/>
    </source>
</evidence>
<protein>
    <submittedName>
        <fullName evidence="3">Membrane protein</fullName>
    </submittedName>
</protein>
<dbReference type="Pfam" id="PF00892">
    <property type="entry name" value="EamA"/>
    <property type="match status" value="2"/>
</dbReference>
<keyword evidence="1" id="KW-0472">Membrane</keyword>
<dbReference type="SUPFAM" id="SSF103481">
    <property type="entry name" value="Multidrug resistance efflux transporter EmrE"/>
    <property type="match status" value="2"/>
</dbReference>
<dbReference type="GO" id="GO:0016020">
    <property type="term" value="C:membrane"/>
    <property type="evidence" value="ECO:0007669"/>
    <property type="project" value="InterPro"/>
</dbReference>
<feature type="transmembrane region" description="Helical" evidence="1">
    <location>
        <begin position="162"/>
        <end position="182"/>
    </location>
</feature>